<dbReference type="OrthoDB" id="4682787at2759"/>
<evidence type="ECO:0000259" key="7">
    <source>
        <dbReference type="Pfam" id="PF20684"/>
    </source>
</evidence>
<dbReference type="PANTHER" id="PTHR33048">
    <property type="entry name" value="PTH11-LIKE INTEGRAL MEMBRANE PROTEIN (AFU_ORTHOLOGUE AFUA_5G11245)"/>
    <property type="match status" value="1"/>
</dbReference>
<reference evidence="8" key="1">
    <citation type="journal article" date="2020" name="Stud. Mycol.">
        <title>101 Dothideomycetes genomes: a test case for predicting lifestyles and emergence of pathogens.</title>
        <authorList>
            <person name="Haridas S."/>
            <person name="Albert R."/>
            <person name="Binder M."/>
            <person name="Bloem J."/>
            <person name="Labutti K."/>
            <person name="Salamov A."/>
            <person name="Andreopoulos B."/>
            <person name="Baker S."/>
            <person name="Barry K."/>
            <person name="Bills G."/>
            <person name="Bluhm B."/>
            <person name="Cannon C."/>
            <person name="Castanera R."/>
            <person name="Culley D."/>
            <person name="Daum C."/>
            <person name="Ezra D."/>
            <person name="Gonzalez J."/>
            <person name="Henrissat B."/>
            <person name="Kuo A."/>
            <person name="Liang C."/>
            <person name="Lipzen A."/>
            <person name="Lutzoni F."/>
            <person name="Magnuson J."/>
            <person name="Mondo S."/>
            <person name="Nolan M."/>
            <person name="Ohm R."/>
            <person name="Pangilinan J."/>
            <person name="Park H.-J."/>
            <person name="Ramirez L."/>
            <person name="Alfaro M."/>
            <person name="Sun H."/>
            <person name="Tritt A."/>
            <person name="Yoshinaga Y."/>
            <person name="Zwiers L.-H."/>
            <person name="Turgeon B."/>
            <person name="Goodwin S."/>
            <person name="Spatafora J."/>
            <person name="Crous P."/>
            <person name="Grigoriev I."/>
        </authorList>
    </citation>
    <scope>NUCLEOTIDE SEQUENCE</scope>
    <source>
        <strain evidence="8">CBS 207.26</strain>
    </source>
</reference>
<evidence type="ECO:0000256" key="2">
    <source>
        <dbReference type="ARBA" id="ARBA00022692"/>
    </source>
</evidence>
<evidence type="ECO:0000313" key="8">
    <source>
        <dbReference type="EMBL" id="KAF2188039.1"/>
    </source>
</evidence>
<keyword evidence="9" id="KW-1185">Reference proteome</keyword>
<evidence type="ECO:0000313" key="9">
    <source>
        <dbReference type="Proteomes" id="UP000800200"/>
    </source>
</evidence>
<protein>
    <recommendedName>
        <fullName evidence="7">Rhodopsin domain-containing protein</fullName>
    </recommendedName>
</protein>
<evidence type="ECO:0000256" key="1">
    <source>
        <dbReference type="ARBA" id="ARBA00004141"/>
    </source>
</evidence>
<accession>A0A6A6EBV4</accession>
<evidence type="ECO:0000256" key="6">
    <source>
        <dbReference type="SAM" id="Phobius"/>
    </source>
</evidence>
<organism evidence="8 9">
    <name type="scientific">Zopfia rhizophila CBS 207.26</name>
    <dbReference type="NCBI Taxonomy" id="1314779"/>
    <lineage>
        <taxon>Eukaryota</taxon>
        <taxon>Fungi</taxon>
        <taxon>Dikarya</taxon>
        <taxon>Ascomycota</taxon>
        <taxon>Pezizomycotina</taxon>
        <taxon>Dothideomycetes</taxon>
        <taxon>Dothideomycetes incertae sedis</taxon>
        <taxon>Zopfiaceae</taxon>
        <taxon>Zopfia</taxon>
    </lineage>
</organism>
<evidence type="ECO:0000256" key="5">
    <source>
        <dbReference type="ARBA" id="ARBA00038359"/>
    </source>
</evidence>
<feature type="transmembrane region" description="Helical" evidence="6">
    <location>
        <begin position="134"/>
        <end position="153"/>
    </location>
</feature>
<evidence type="ECO:0000256" key="4">
    <source>
        <dbReference type="ARBA" id="ARBA00023136"/>
    </source>
</evidence>
<feature type="transmembrane region" description="Helical" evidence="6">
    <location>
        <begin position="184"/>
        <end position="206"/>
    </location>
</feature>
<dbReference type="EMBL" id="ML994625">
    <property type="protein sequence ID" value="KAF2188039.1"/>
    <property type="molecule type" value="Genomic_DNA"/>
</dbReference>
<feature type="transmembrane region" description="Helical" evidence="6">
    <location>
        <begin position="37"/>
        <end position="58"/>
    </location>
</feature>
<dbReference type="InterPro" id="IPR052337">
    <property type="entry name" value="SAT4-like"/>
</dbReference>
<gene>
    <name evidence="8" type="ORF">K469DRAFT_567710</name>
</gene>
<proteinExistence type="inferred from homology"/>
<evidence type="ECO:0000256" key="3">
    <source>
        <dbReference type="ARBA" id="ARBA00022989"/>
    </source>
</evidence>
<dbReference type="PANTHER" id="PTHR33048:SF47">
    <property type="entry name" value="INTEGRAL MEMBRANE PROTEIN-RELATED"/>
    <property type="match status" value="1"/>
</dbReference>
<dbReference type="Pfam" id="PF20684">
    <property type="entry name" value="Fung_rhodopsin"/>
    <property type="match status" value="1"/>
</dbReference>
<keyword evidence="3 6" id="KW-1133">Transmembrane helix</keyword>
<keyword evidence="2 6" id="KW-0812">Transmembrane</keyword>
<feature type="domain" description="Rhodopsin" evidence="7">
    <location>
        <begin position="92"/>
        <end position="226"/>
    </location>
</feature>
<sequence>MQLLPEGITVLLERPAMLPPKGVKSDVTNRSNTQTSIVIYSAVCLGIASIFMLVRLYTKIRIVRKVDITDSQTLHQSTLCIRLPSLLLLKANSQWLNIEQILFACTIVLVKIAILLQYLVIFAPNKTVNPFMYIGARILIVAIVTCYATITIVNNVSCSPRERIWNPLIRTGHCMPNARKLGSYFLQGLNIVSDLMILLLPATSIWRLRIPLKKKIGITFQLAVGTL</sequence>
<keyword evidence="4 6" id="KW-0472">Membrane</keyword>
<name>A0A6A6EBV4_9PEZI</name>
<comment type="similarity">
    <text evidence="5">Belongs to the SAT4 family.</text>
</comment>
<dbReference type="AlphaFoldDB" id="A0A6A6EBV4"/>
<dbReference type="Proteomes" id="UP000800200">
    <property type="component" value="Unassembled WGS sequence"/>
</dbReference>
<dbReference type="GO" id="GO:0016020">
    <property type="term" value="C:membrane"/>
    <property type="evidence" value="ECO:0007669"/>
    <property type="project" value="UniProtKB-SubCell"/>
</dbReference>
<comment type="subcellular location">
    <subcellularLocation>
        <location evidence="1">Membrane</location>
        <topology evidence="1">Multi-pass membrane protein</topology>
    </subcellularLocation>
</comment>
<dbReference type="InterPro" id="IPR049326">
    <property type="entry name" value="Rhodopsin_dom_fungi"/>
</dbReference>
<feature type="transmembrane region" description="Helical" evidence="6">
    <location>
        <begin position="101"/>
        <end position="122"/>
    </location>
</feature>